<dbReference type="EMBL" id="LR797369">
    <property type="protein sequence ID" value="CAB4211236.1"/>
    <property type="molecule type" value="Genomic_DNA"/>
</dbReference>
<protein>
    <submittedName>
        <fullName evidence="7">Uncharacterized protein</fullName>
    </submittedName>
</protein>
<dbReference type="EMBL" id="LR797518">
    <property type="protein sequence ID" value="CAB4222801.1"/>
    <property type="molecule type" value="Genomic_DNA"/>
</dbReference>
<evidence type="ECO:0000313" key="3">
    <source>
        <dbReference type="EMBL" id="CAB4181336.1"/>
    </source>
</evidence>
<reference evidence="7" key="1">
    <citation type="submission" date="2020-05" db="EMBL/GenBank/DDBJ databases">
        <authorList>
            <person name="Chiriac C."/>
            <person name="Salcher M."/>
            <person name="Ghai R."/>
            <person name="Kavagutti S V."/>
        </authorList>
    </citation>
    <scope>NUCLEOTIDE SEQUENCE</scope>
</reference>
<evidence type="ECO:0000313" key="4">
    <source>
        <dbReference type="EMBL" id="CAB4190885.1"/>
    </source>
</evidence>
<evidence type="ECO:0000313" key="5">
    <source>
        <dbReference type="EMBL" id="CAB4211236.1"/>
    </source>
</evidence>
<proteinExistence type="predicted"/>
<dbReference type="EMBL" id="LR797157">
    <property type="protein sequence ID" value="CAB4190885.1"/>
    <property type="molecule type" value="Genomic_DNA"/>
</dbReference>
<dbReference type="EMBL" id="LR796860">
    <property type="protein sequence ID" value="CAB4170790.1"/>
    <property type="molecule type" value="Genomic_DNA"/>
</dbReference>
<dbReference type="EMBL" id="LR798378">
    <property type="protein sequence ID" value="CAB5227788.1"/>
    <property type="molecule type" value="Genomic_DNA"/>
</dbReference>
<evidence type="ECO:0000313" key="6">
    <source>
        <dbReference type="EMBL" id="CAB4222801.1"/>
    </source>
</evidence>
<dbReference type="EMBL" id="LR797021">
    <property type="protein sequence ID" value="CAB4181336.1"/>
    <property type="molecule type" value="Genomic_DNA"/>
</dbReference>
<dbReference type="EMBL" id="LR796945">
    <property type="protein sequence ID" value="CAB4177174.1"/>
    <property type="molecule type" value="Genomic_DNA"/>
</dbReference>
<organism evidence="7">
    <name type="scientific">uncultured Caudovirales phage</name>
    <dbReference type="NCBI Taxonomy" id="2100421"/>
    <lineage>
        <taxon>Viruses</taxon>
        <taxon>Duplodnaviria</taxon>
        <taxon>Heunggongvirae</taxon>
        <taxon>Uroviricota</taxon>
        <taxon>Caudoviricetes</taxon>
        <taxon>Peduoviridae</taxon>
        <taxon>Maltschvirus</taxon>
        <taxon>Maltschvirus maltsch</taxon>
    </lineage>
</organism>
<evidence type="ECO:0000313" key="2">
    <source>
        <dbReference type="EMBL" id="CAB4177174.1"/>
    </source>
</evidence>
<accession>A0A6J7XAL3</accession>
<gene>
    <name evidence="3" type="ORF">UFOVP1065_23</name>
    <name evidence="4" type="ORF">UFOVP1198_225</name>
    <name evidence="5" type="ORF">UFOVP1418_217</name>
    <name evidence="7" type="ORF">UFOVP1524_166</name>
    <name evidence="6" type="ORF">UFOVP1651_166</name>
    <name evidence="1" type="ORF">UFOVP908_144</name>
    <name evidence="2" type="ORF">UFOVP990_225</name>
</gene>
<evidence type="ECO:0000313" key="1">
    <source>
        <dbReference type="EMBL" id="CAB4170790.1"/>
    </source>
</evidence>
<name>A0A6J7XAL3_9CAUD</name>
<sequence length="133" mass="14191">MSILSVANIWFDQTATNRFDRIPSNNLIRIVSDGGVIIPSGNTAQRPTANLAATLRYNTDYNSLEVYDSVSSIWRTASGASGTGGNRAFFENTSNITSDYTITTGYNAGTFGPVTLNSGVTVTLPANSVWTVV</sequence>
<evidence type="ECO:0000313" key="7">
    <source>
        <dbReference type="EMBL" id="CAB5227788.1"/>
    </source>
</evidence>